<dbReference type="EMBL" id="FNLM01000036">
    <property type="protein sequence ID" value="SDU78578.1"/>
    <property type="molecule type" value="Genomic_DNA"/>
</dbReference>
<dbReference type="InterPro" id="IPR036661">
    <property type="entry name" value="Luciferase-like_sf"/>
</dbReference>
<dbReference type="PANTHER" id="PTHR43244:SF1">
    <property type="entry name" value="5,10-METHYLENETETRAHYDROMETHANOPTERIN REDUCTASE"/>
    <property type="match status" value="1"/>
</dbReference>
<dbReference type="CDD" id="cd01097">
    <property type="entry name" value="Tetrahydromethanopterin_reductase"/>
    <property type="match status" value="1"/>
</dbReference>
<protein>
    <submittedName>
        <fullName evidence="3">Luciferase-like monooxygenase</fullName>
    </submittedName>
</protein>
<dbReference type="PANTHER" id="PTHR43244">
    <property type="match status" value="1"/>
</dbReference>
<evidence type="ECO:0000313" key="4">
    <source>
        <dbReference type="Proteomes" id="UP000183180"/>
    </source>
</evidence>
<evidence type="ECO:0000256" key="1">
    <source>
        <dbReference type="ARBA" id="ARBA00023002"/>
    </source>
</evidence>
<evidence type="ECO:0000313" key="3">
    <source>
        <dbReference type="EMBL" id="SDU78578.1"/>
    </source>
</evidence>
<dbReference type="GO" id="GO:0016705">
    <property type="term" value="F:oxidoreductase activity, acting on paired donors, with incorporation or reduction of molecular oxygen"/>
    <property type="evidence" value="ECO:0007669"/>
    <property type="project" value="InterPro"/>
</dbReference>
<dbReference type="Gene3D" id="3.20.20.30">
    <property type="entry name" value="Luciferase-like domain"/>
    <property type="match status" value="1"/>
</dbReference>
<feature type="domain" description="Luciferase-like" evidence="2">
    <location>
        <begin position="18"/>
        <end position="227"/>
    </location>
</feature>
<keyword evidence="3" id="KW-0503">Monooxygenase</keyword>
<dbReference type="InterPro" id="IPR050564">
    <property type="entry name" value="F420-G6PD/mer"/>
</dbReference>
<sequence>MTDYGQPLRFGFFPSPRADRVDDLLRLVDVAERAGLDLVSVQDHPYQRRFLDTWTLLSVIGARTESIRLSPNVANLPLRPPVMLAKAASSLDILTGGRVELGLGAGAFWDGVAAAGGPRRSPGEAVDALAEAITVMRAFWAGGTVDLDGEFYPVHGLHAGPAPAHDIPIWLGALGPRMLRLTGEVADAWVPSLQFVPPDQVAEKSAVIDDAAHAAGRDPAEITRIYNIAGTFGAGDGLFAGSPGQWTEHLTDLTVTLGMSTYILATDDADDLARFANEVAPAVRELVAAERQG</sequence>
<evidence type="ECO:0000259" key="2">
    <source>
        <dbReference type="Pfam" id="PF00296"/>
    </source>
</evidence>
<organism evidence="3 4">
    <name type="scientific">Gordonia westfalica</name>
    <dbReference type="NCBI Taxonomy" id="158898"/>
    <lineage>
        <taxon>Bacteria</taxon>
        <taxon>Bacillati</taxon>
        <taxon>Actinomycetota</taxon>
        <taxon>Actinomycetes</taxon>
        <taxon>Mycobacteriales</taxon>
        <taxon>Gordoniaceae</taxon>
        <taxon>Gordonia</taxon>
    </lineage>
</organism>
<dbReference type="AlphaFoldDB" id="A0A1H2LD71"/>
<dbReference type="GO" id="GO:0004497">
    <property type="term" value="F:monooxygenase activity"/>
    <property type="evidence" value="ECO:0007669"/>
    <property type="project" value="UniProtKB-KW"/>
</dbReference>
<dbReference type="RefSeq" id="WP_074853384.1">
    <property type="nucleotide sequence ID" value="NZ_FNLM01000036.1"/>
</dbReference>
<dbReference type="SUPFAM" id="SSF51679">
    <property type="entry name" value="Bacterial luciferase-like"/>
    <property type="match status" value="1"/>
</dbReference>
<dbReference type="InterPro" id="IPR011251">
    <property type="entry name" value="Luciferase-like_dom"/>
</dbReference>
<dbReference type="Pfam" id="PF00296">
    <property type="entry name" value="Bac_luciferase"/>
    <property type="match status" value="1"/>
</dbReference>
<dbReference type="Proteomes" id="UP000183180">
    <property type="component" value="Unassembled WGS sequence"/>
</dbReference>
<proteinExistence type="predicted"/>
<name>A0A1H2LD71_9ACTN</name>
<accession>A0A1H2LD71</accession>
<gene>
    <name evidence="3" type="ORF">SAMN04488548_13643</name>
</gene>
<dbReference type="STRING" id="158898.SAMN04488548_13643"/>
<reference evidence="3 4" key="1">
    <citation type="submission" date="2016-10" db="EMBL/GenBank/DDBJ databases">
        <authorList>
            <person name="de Groot N.N."/>
        </authorList>
    </citation>
    <scope>NUCLEOTIDE SEQUENCE [LARGE SCALE GENOMIC DNA]</scope>
    <source>
        <strain evidence="3 4">DSM 44215</strain>
    </source>
</reference>
<dbReference type="OrthoDB" id="9775082at2"/>
<keyword evidence="1" id="KW-0560">Oxidoreductase</keyword>